<proteinExistence type="predicted"/>
<reference evidence="1" key="5">
    <citation type="submission" date="2024-05" db="EMBL/GenBank/DDBJ databases">
        <authorList>
            <person name="Sun Q."/>
            <person name="Zhou Y."/>
        </authorList>
    </citation>
    <scope>NUCLEOTIDE SEQUENCE</scope>
    <source>
        <strain evidence="1">CGMCC 1.12707</strain>
    </source>
</reference>
<reference evidence="3" key="3">
    <citation type="submission" date="2016-11" db="EMBL/GenBank/DDBJ databases">
        <authorList>
            <person name="Varghese N."/>
            <person name="Submissions S."/>
        </authorList>
    </citation>
    <scope>NUCLEOTIDE SEQUENCE [LARGE SCALE GENOMIC DNA]</scope>
    <source>
        <strain evidence="3">DSM 27989</strain>
    </source>
</reference>
<dbReference type="EMBL" id="FRBH01000005">
    <property type="protein sequence ID" value="SHL04200.1"/>
    <property type="molecule type" value="Genomic_DNA"/>
</dbReference>
<name>A0A1M6XDW1_9FLAO</name>
<keyword evidence="4" id="KW-1185">Reference proteome</keyword>
<dbReference type="AlphaFoldDB" id="A0A1M6XDW1"/>
<organism evidence="2 3">
    <name type="scientific">Chishuiella changwenlii</name>
    <dbReference type="NCBI Taxonomy" id="1434701"/>
    <lineage>
        <taxon>Bacteria</taxon>
        <taxon>Pseudomonadati</taxon>
        <taxon>Bacteroidota</taxon>
        <taxon>Flavobacteriia</taxon>
        <taxon>Flavobacteriales</taxon>
        <taxon>Weeksellaceae</taxon>
        <taxon>Chishuiella</taxon>
    </lineage>
</organism>
<reference evidence="4" key="4">
    <citation type="journal article" date="2019" name="Int. J. Syst. Evol. Microbiol.">
        <title>The Global Catalogue of Microorganisms (GCM) 10K type strain sequencing project: providing services to taxonomists for standard genome sequencing and annotation.</title>
        <authorList>
            <consortium name="The Broad Institute Genomics Platform"/>
            <consortium name="The Broad Institute Genome Sequencing Center for Infectious Disease"/>
            <person name="Wu L."/>
            <person name="Ma J."/>
        </authorList>
    </citation>
    <scope>NUCLEOTIDE SEQUENCE [LARGE SCALE GENOMIC DNA]</scope>
    <source>
        <strain evidence="4">CGMCC 1.12707</strain>
    </source>
</reference>
<protein>
    <submittedName>
        <fullName evidence="2">Uncharacterized protein</fullName>
    </submittedName>
</protein>
<reference evidence="1" key="1">
    <citation type="journal article" date="2014" name="Int. J. Syst. Evol. Microbiol.">
        <title>Complete genome of a new Firmicutes species belonging to the dominant human colonic microbiota ('Ruminococcus bicirculans') reveals two chromosomes and a selective capacity to utilize plant glucans.</title>
        <authorList>
            <consortium name="NISC Comparative Sequencing Program"/>
            <person name="Wegmann U."/>
            <person name="Louis P."/>
            <person name="Goesmann A."/>
            <person name="Henrissat B."/>
            <person name="Duncan S.H."/>
            <person name="Flint H.J."/>
        </authorList>
    </citation>
    <scope>NUCLEOTIDE SEQUENCE</scope>
    <source>
        <strain evidence="1">CGMCC 1.12707</strain>
    </source>
</reference>
<dbReference type="Proteomes" id="UP000650994">
    <property type="component" value="Unassembled WGS sequence"/>
</dbReference>
<dbReference type="STRING" id="1434701.SAMN05443634_105215"/>
<dbReference type="Proteomes" id="UP000184120">
    <property type="component" value="Unassembled WGS sequence"/>
</dbReference>
<evidence type="ECO:0000313" key="3">
    <source>
        <dbReference type="Proteomes" id="UP000184120"/>
    </source>
</evidence>
<sequence length="363" mass="41906">MNELEIKDVIEQLSNNLFTISEYKKYWLIRTQSGSLYDLFIDYKIVGLDHSEIKLSEINDICNENNKKESLEKLKQKLSNYYDKFDLDDDITPRKLGLIAGQVYKFYKELKKGDIVIIPSTNSEIISFGEITEGLIAELKPEEKRVFDYDYPLLKRVKWIKEIRRDRLDPYLYKMFTNHQAICDISSYAEVIERSLNDLFVINDEAHNVIRVEAEVVKAKDLFGLGFELLDLVDEFCNHYNISDVSSDDFEVSVNINSPGNVDLKSKTKKGILIASLIIATMGGGLEYGDFSIKTNGIPGLITSISQFLDDRSQRIISENQAVTNDAMKKDIWNKYKNSLKIKDPEELKDFLKQFDKNQDLPK</sequence>
<evidence type="ECO:0000313" key="4">
    <source>
        <dbReference type="Proteomes" id="UP000650994"/>
    </source>
</evidence>
<evidence type="ECO:0000313" key="1">
    <source>
        <dbReference type="EMBL" id="GGF00524.1"/>
    </source>
</evidence>
<reference evidence="2" key="2">
    <citation type="submission" date="2016-11" db="EMBL/GenBank/DDBJ databases">
        <authorList>
            <person name="Jaros S."/>
            <person name="Januszkiewicz K."/>
            <person name="Wedrychowicz H."/>
        </authorList>
    </citation>
    <scope>NUCLEOTIDE SEQUENCE [LARGE SCALE GENOMIC DNA]</scope>
    <source>
        <strain evidence="2">DSM 27989</strain>
    </source>
</reference>
<dbReference type="OrthoDB" id="2328079at2"/>
<dbReference type="EMBL" id="BMFL01000011">
    <property type="protein sequence ID" value="GGF00524.1"/>
    <property type="molecule type" value="Genomic_DNA"/>
</dbReference>
<evidence type="ECO:0000313" key="2">
    <source>
        <dbReference type="EMBL" id="SHL04200.1"/>
    </source>
</evidence>
<accession>A0A1M6XDW1</accession>
<dbReference type="RefSeq" id="WP_072931289.1">
    <property type="nucleotide sequence ID" value="NZ_BMFL01000011.1"/>
</dbReference>
<gene>
    <name evidence="1" type="ORF">GCM10010984_17670</name>
    <name evidence="2" type="ORF">SAMN05443634_105215</name>
</gene>